<organism evidence="2 3">
    <name type="scientific">Macrosiphum euphorbiae</name>
    <name type="common">potato aphid</name>
    <dbReference type="NCBI Taxonomy" id="13131"/>
    <lineage>
        <taxon>Eukaryota</taxon>
        <taxon>Metazoa</taxon>
        <taxon>Ecdysozoa</taxon>
        <taxon>Arthropoda</taxon>
        <taxon>Hexapoda</taxon>
        <taxon>Insecta</taxon>
        <taxon>Pterygota</taxon>
        <taxon>Neoptera</taxon>
        <taxon>Paraneoptera</taxon>
        <taxon>Hemiptera</taxon>
        <taxon>Sternorrhyncha</taxon>
        <taxon>Aphidomorpha</taxon>
        <taxon>Aphidoidea</taxon>
        <taxon>Aphididae</taxon>
        <taxon>Macrosiphini</taxon>
        <taxon>Macrosiphum</taxon>
    </lineage>
</organism>
<proteinExistence type="predicted"/>
<keyword evidence="3" id="KW-1185">Reference proteome</keyword>
<dbReference type="Proteomes" id="UP001160148">
    <property type="component" value="Unassembled WGS sequence"/>
</dbReference>
<dbReference type="EMBL" id="CARXXK010000002">
    <property type="protein sequence ID" value="CAI6357291.1"/>
    <property type="molecule type" value="Genomic_DNA"/>
</dbReference>
<reference evidence="2 3" key="1">
    <citation type="submission" date="2023-01" db="EMBL/GenBank/DDBJ databases">
        <authorList>
            <person name="Whitehead M."/>
        </authorList>
    </citation>
    <scope>NUCLEOTIDE SEQUENCE [LARGE SCALE GENOMIC DNA]</scope>
</reference>
<accession>A0AAV0WNP4</accession>
<evidence type="ECO:0000259" key="1">
    <source>
        <dbReference type="Pfam" id="PF23055"/>
    </source>
</evidence>
<evidence type="ECO:0000313" key="3">
    <source>
        <dbReference type="Proteomes" id="UP001160148"/>
    </source>
</evidence>
<protein>
    <recommendedName>
        <fullName evidence="1">DUF7041 domain-containing protein</fullName>
    </recommendedName>
</protein>
<dbReference type="PANTHER" id="PTHR33327">
    <property type="entry name" value="ENDONUCLEASE"/>
    <property type="match status" value="1"/>
</dbReference>
<dbReference type="Pfam" id="PF23055">
    <property type="entry name" value="DUF7041"/>
    <property type="match status" value="1"/>
</dbReference>
<sequence length="122" mass="14165">MPGDNQQTQQVQQPTFIHHFKAPPFWVQNPKMWFIQLESRFVTANITDDETKFHYVVGALDGDILTYVSDILEKPPVSNKYLKLKQVLAERLSESEEKKLKKLLCDLELGDQGRRQVGYWGS</sequence>
<dbReference type="PANTHER" id="PTHR33327:SF3">
    <property type="entry name" value="RNA-DIRECTED DNA POLYMERASE"/>
    <property type="match status" value="1"/>
</dbReference>
<evidence type="ECO:0000313" key="2">
    <source>
        <dbReference type="EMBL" id="CAI6357291.1"/>
    </source>
</evidence>
<dbReference type="InterPro" id="IPR055469">
    <property type="entry name" value="DUF7041"/>
</dbReference>
<name>A0AAV0WNP4_9HEMI</name>
<feature type="domain" description="DUF7041" evidence="1">
    <location>
        <begin position="23"/>
        <end position="104"/>
    </location>
</feature>
<comment type="caution">
    <text evidence="2">The sequence shown here is derived from an EMBL/GenBank/DDBJ whole genome shotgun (WGS) entry which is preliminary data.</text>
</comment>
<gene>
    <name evidence="2" type="ORF">MEUPH1_LOCUS12930</name>
</gene>
<dbReference type="AlphaFoldDB" id="A0AAV0WNP4"/>